<dbReference type="InterPro" id="IPR015813">
    <property type="entry name" value="Pyrv/PenolPyrv_kinase-like_dom"/>
</dbReference>
<keyword evidence="1" id="KW-0479">Metal-binding</keyword>
<dbReference type="Pfam" id="PF03328">
    <property type="entry name" value="HpcH_HpaI"/>
    <property type="match status" value="1"/>
</dbReference>
<dbReference type="PANTHER" id="PTHR30502:SF9">
    <property type="entry name" value="HPCH_HPAI ALDOLASE_CITRATE LYASE DOMAIN-CONTAINING PROTEIN"/>
    <property type="match status" value="1"/>
</dbReference>
<keyword evidence="2" id="KW-0456">Lyase</keyword>
<evidence type="ECO:0000313" key="5">
    <source>
        <dbReference type="Proteomes" id="UP001220324"/>
    </source>
</evidence>
<reference evidence="4 5" key="1">
    <citation type="journal article" date="2023" name="IMA Fungus">
        <title>Comparative genomic study of the Penicillium genus elucidates a diverse pangenome and 15 lateral gene transfer events.</title>
        <authorList>
            <person name="Petersen C."/>
            <person name="Sorensen T."/>
            <person name="Nielsen M.R."/>
            <person name="Sondergaard T.E."/>
            <person name="Sorensen J.L."/>
            <person name="Fitzpatrick D.A."/>
            <person name="Frisvad J.C."/>
            <person name="Nielsen K.L."/>
        </authorList>
    </citation>
    <scope>NUCLEOTIDE SEQUENCE [LARGE SCALE GENOMIC DNA]</scope>
    <source>
        <strain evidence="4 5">IBT 35679</strain>
    </source>
</reference>
<dbReference type="InterPro" id="IPR040442">
    <property type="entry name" value="Pyrv_kinase-like_dom_sf"/>
</dbReference>
<organism evidence="4 5">
    <name type="scientific">Penicillium frequentans</name>
    <dbReference type="NCBI Taxonomy" id="3151616"/>
    <lineage>
        <taxon>Eukaryota</taxon>
        <taxon>Fungi</taxon>
        <taxon>Dikarya</taxon>
        <taxon>Ascomycota</taxon>
        <taxon>Pezizomycotina</taxon>
        <taxon>Eurotiomycetes</taxon>
        <taxon>Eurotiomycetidae</taxon>
        <taxon>Eurotiales</taxon>
        <taxon>Aspergillaceae</taxon>
        <taxon>Penicillium</taxon>
    </lineage>
</organism>
<dbReference type="EMBL" id="JAQIZZ010000001">
    <property type="protein sequence ID" value="KAJ5556680.1"/>
    <property type="molecule type" value="Genomic_DNA"/>
</dbReference>
<protein>
    <submittedName>
        <fullName evidence="4">Pyruvate/Phosphoenolpyruvate kinase-like domain-containing protein</fullName>
    </submittedName>
</protein>
<name>A0AAD6D826_9EURO</name>
<accession>A0AAD6D826</accession>
<proteinExistence type="predicted"/>
<dbReference type="Proteomes" id="UP001220324">
    <property type="component" value="Unassembled WGS sequence"/>
</dbReference>
<dbReference type="Gene3D" id="3.20.20.60">
    <property type="entry name" value="Phosphoenolpyruvate-binding domains"/>
    <property type="match status" value="2"/>
</dbReference>
<dbReference type="GO" id="GO:0046872">
    <property type="term" value="F:metal ion binding"/>
    <property type="evidence" value="ECO:0007669"/>
    <property type="project" value="UniProtKB-KW"/>
</dbReference>
<dbReference type="GO" id="GO:0005737">
    <property type="term" value="C:cytoplasm"/>
    <property type="evidence" value="ECO:0007669"/>
    <property type="project" value="TreeGrafter"/>
</dbReference>
<evidence type="ECO:0000256" key="1">
    <source>
        <dbReference type="ARBA" id="ARBA00022723"/>
    </source>
</evidence>
<sequence>MSFPSALTTSIRNPRLCLLNALHANAKPVTTFLGLPSIRTAQLVAQTGLQGIIIDCEHGHISDDAMHGSIAAIAGLGVSPLVRLRMTHADLIKRALDAGAQYVMVLDHSAAILILNSGIVVPQVNTAEEAGRVVLDAKFPPQGRRGQGSAFPAIAHGIDIPTYMRTANETIITCLQIETREGVENIDAICGVPGVDMIFIGPNDLALSVLGYVPAKGDEPEFVDALDKIVAAARKHNKWIARLSNDGASCKEHLKVFDTVAMGYDVRAIQNWYTAELRTARS</sequence>
<keyword evidence="5" id="KW-1185">Reference proteome</keyword>
<dbReference type="AlphaFoldDB" id="A0AAD6D826"/>
<gene>
    <name evidence="4" type="ORF">N7494_000595</name>
</gene>
<dbReference type="SUPFAM" id="SSF51621">
    <property type="entry name" value="Phosphoenolpyruvate/pyruvate domain"/>
    <property type="match status" value="1"/>
</dbReference>
<evidence type="ECO:0000313" key="4">
    <source>
        <dbReference type="EMBL" id="KAJ5556680.1"/>
    </source>
</evidence>
<dbReference type="InterPro" id="IPR050251">
    <property type="entry name" value="HpcH-HpaI_aldolase"/>
</dbReference>
<evidence type="ECO:0000259" key="3">
    <source>
        <dbReference type="Pfam" id="PF03328"/>
    </source>
</evidence>
<feature type="domain" description="HpcH/HpaI aldolase/citrate lyase" evidence="3">
    <location>
        <begin position="39"/>
        <end position="267"/>
    </location>
</feature>
<comment type="caution">
    <text evidence="4">The sequence shown here is derived from an EMBL/GenBank/DDBJ whole genome shotgun (WGS) entry which is preliminary data.</text>
</comment>
<evidence type="ECO:0000256" key="2">
    <source>
        <dbReference type="ARBA" id="ARBA00023239"/>
    </source>
</evidence>
<dbReference type="InterPro" id="IPR005000">
    <property type="entry name" value="Aldolase/citrate-lyase_domain"/>
</dbReference>
<dbReference type="GO" id="GO:0016832">
    <property type="term" value="F:aldehyde-lyase activity"/>
    <property type="evidence" value="ECO:0007669"/>
    <property type="project" value="TreeGrafter"/>
</dbReference>
<dbReference type="PANTHER" id="PTHR30502">
    <property type="entry name" value="2-KETO-3-DEOXY-L-RHAMNONATE ALDOLASE"/>
    <property type="match status" value="1"/>
</dbReference>